<dbReference type="Gene3D" id="2.40.50.1020">
    <property type="entry name" value="LytTr DNA-binding domain"/>
    <property type="match status" value="1"/>
</dbReference>
<dbReference type="SUPFAM" id="SSF52172">
    <property type="entry name" value="CheY-like"/>
    <property type="match status" value="1"/>
</dbReference>
<keyword evidence="2" id="KW-0902">Two-component regulatory system</keyword>
<dbReference type="Proteomes" id="UP000637757">
    <property type="component" value="Unassembled WGS sequence"/>
</dbReference>
<dbReference type="InterPro" id="IPR046947">
    <property type="entry name" value="LytR-like"/>
</dbReference>
<protein>
    <submittedName>
        <fullName evidence="6">Response regulator transcription factor</fullName>
    </submittedName>
</protein>
<keyword evidence="7" id="KW-1185">Reference proteome</keyword>
<comment type="caution">
    <text evidence="6">The sequence shown here is derived from an EMBL/GenBank/DDBJ whole genome shotgun (WGS) entry which is preliminary data.</text>
</comment>
<dbReference type="InterPro" id="IPR001789">
    <property type="entry name" value="Sig_transdc_resp-reg_receiver"/>
</dbReference>
<evidence type="ECO:0000313" key="7">
    <source>
        <dbReference type="Proteomes" id="UP000637757"/>
    </source>
</evidence>
<dbReference type="Gene3D" id="3.40.50.2300">
    <property type="match status" value="1"/>
</dbReference>
<dbReference type="GO" id="GO:0003677">
    <property type="term" value="F:DNA binding"/>
    <property type="evidence" value="ECO:0007669"/>
    <property type="project" value="InterPro"/>
</dbReference>
<dbReference type="EMBL" id="JADAKE010000010">
    <property type="protein sequence ID" value="MBF8807638.1"/>
    <property type="molecule type" value="Genomic_DNA"/>
</dbReference>
<dbReference type="Pfam" id="PF00072">
    <property type="entry name" value="Response_reg"/>
    <property type="match status" value="1"/>
</dbReference>
<dbReference type="SMART" id="SM00850">
    <property type="entry name" value="LytTR"/>
    <property type="match status" value="1"/>
</dbReference>
<evidence type="ECO:0000256" key="4">
    <source>
        <dbReference type="ARBA" id="ARBA00037164"/>
    </source>
</evidence>
<evidence type="ECO:0000313" key="6">
    <source>
        <dbReference type="EMBL" id="MBF8807638.1"/>
    </source>
</evidence>
<keyword evidence="1" id="KW-0963">Cytoplasm</keyword>
<reference evidence="6" key="1">
    <citation type="submission" date="2020-09" db="EMBL/GenBank/DDBJ databases">
        <title>Genomic insights into the novelty and pathogenicity of a unique biofilm-forming Enterococcus sp. bacteria (Enterococcus lacertideformus) identified in reptiles.</title>
        <authorList>
            <person name="Agius J.E."/>
            <person name="Phalen D.N."/>
            <person name="Rose K."/>
            <person name="Eden J.-S."/>
        </authorList>
    </citation>
    <scope>NUCLEOTIDE SEQUENCE</scope>
    <source>
        <strain evidence="6">PHRS 0518</strain>
    </source>
</reference>
<evidence type="ECO:0000256" key="2">
    <source>
        <dbReference type="ARBA" id="ARBA00023012"/>
    </source>
</evidence>
<organism evidence="6 7">
    <name type="scientific">Enterococcus lacertideformus</name>
    <dbReference type="NCBI Taxonomy" id="2771493"/>
    <lineage>
        <taxon>Bacteria</taxon>
        <taxon>Bacillati</taxon>
        <taxon>Bacillota</taxon>
        <taxon>Bacilli</taxon>
        <taxon>Lactobacillales</taxon>
        <taxon>Enterococcaceae</taxon>
        <taxon>Enterococcus</taxon>
    </lineage>
</organism>
<sequence>MKETIQNYIMINNWDMIIELATTNPDDILESIAINRDDKSIFFLDVDLKREITGIKLGLEIRKRVRDATIAFVTTHAELAYLTFMYKVEAIDYITKDDTVHFESRIREVLDVVMERYKAIAESSDSRYTIQEGENFYTLEVGSTLYFESSPTPNKISVVLMDRQLDFYGKIKDLPLLSSKFIRCHQSYVVNIDYVIKVDSKKRIAYMSNGDECLISMRYKKTLMTLMKDKQLE</sequence>
<accession>A0A931AV30</accession>
<evidence type="ECO:0000256" key="3">
    <source>
        <dbReference type="ARBA" id="ARBA00023159"/>
    </source>
</evidence>
<dbReference type="Pfam" id="PF04397">
    <property type="entry name" value="LytTR"/>
    <property type="match status" value="1"/>
</dbReference>
<evidence type="ECO:0000259" key="5">
    <source>
        <dbReference type="PROSITE" id="PS50930"/>
    </source>
</evidence>
<dbReference type="GO" id="GO:0000156">
    <property type="term" value="F:phosphorelay response regulator activity"/>
    <property type="evidence" value="ECO:0007669"/>
    <property type="project" value="InterPro"/>
</dbReference>
<evidence type="ECO:0000256" key="1">
    <source>
        <dbReference type="ARBA" id="ARBA00022490"/>
    </source>
</evidence>
<dbReference type="AlphaFoldDB" id="A0A931AV30"/>
<dbReference type="InterPro" id="IPR011006">
    <property type="entry name" value="CheY-like_superfamily"/>
</dbReference>
<dbReference type="PROSITE" id="PS50930">
    <property type="entry name" value="HTH_LYTTR"/>
    <property type="match status" value="1"/>
</dbReference>
<proteinExistence type="predicted"/>
<keyword evidence="3" id="KW-0010">Activator</keyword>
<name>A0A931AV30_9ENTE</name>
<feature type="domain" description="HTH LytTR-type" evidence="5">
    <location>
        <begin position="128"/>
        <end position="229"/>
    </location>
</feature>
<comment type="function">
    <text evidence="4">Required for high-level post-exponential phase expression of a series of secreted proteins.</text>
</comment>
<dbReference type="PANTHER" id="PTHR37299">
    <property type="entry name" value="TRANSCRIPTIONAL REGULATOR-RELATED"/>
    <property type="match status" value="1"/>
</dbReference>
<dbReference type="PANTHER" id="PTHR37299:SF3">
    <property type="entry name" value="STAGE 0 SPORULATION PROTEIN A HOMOLOG"/>
    <property type="match status" value="1"/>
</dbReference>
<gene>
    <name evidence="6" type="ORF">IC227_03670</name>
</gene>
<dbReference type="InterPro" id="IPR007492">
    <property type="entry name" value="LytTR_DNA-bd_dom"/>
</dbReference>